<dbReference type="EMBL" id="ML769705">
    <property type="protein sequence ID" value="KAE9389243.1"/>
    <property type="molecule type" value="Genomic_DNA"/>
</dbReference>
<dbReference type="AlphaFoldDB" id="A0A6A4GV15"/>
<sequence length="137" mass="16165">MARNPLHPRNNKDHLCHDLDLADMQLQARDYTSGHTDLTDEEKEMMVKMLVEKRIEVKLEYDRQLKPLEQRYYTEMRNRALQLLGSQPLTSDAEAWIRIQAHDRAVARLKELEAGMREACKQRTSEWVEVSSDDEQL</sequence>
<gene>
    <name evidence="1" type="ORF">BT96DRAFT_1003423</name>
</gene>
<dbReference type="Proteomes" id="UP000799118">
    <property type="component" value="Unassembled WGS sequence"/>
</dbReference>
<accession>A0A6A4GV15</accession>
<protein>
    <submittedName>
        <fullName evidence="1">Uncharacterized protein</fullName>
    </submittedName>
</protein>
<organism evidence="1 2">
    <name type="scientific">Gymnopus androsaceus JB14</name>
    <dbReference type="NCBI Taxonomy" id="1447944"/>
    <lineage>
        <taxon>Eukaryota</taxon>
        <taxon>Fungi</taxon>
        <taxon>Dikarya</taxon>
        <taxon>Basidiomycota</taxon>
        <taxon>Agaricomycotina</taxon>
        <taxon>Agaricomycetes</taxon>
        <taxon>Agaricomycetidae</taxon>
        <taxon>Agaricales</taxon>
        <taxon>Marasmiineae</taxon>
        <taxon>Omphalotaceae</taxon>
        <taxon>Gymnopus</taxon>
    </lineage>
</organism>
<keyword evidence="2" id="KW-1185">Reference proteome</keyword>
<proteinExistence type="predicted"/>
<evidence type="ECO:0000313" key="2">
    <source>
        <dbReference type="Proteomes" id="UP000799118"/>
    </source>
</evidence>
<name>A0A6A4GV15_9AGAR</name>
<evidence type="ECO:0000313" key="1">
    <source>
        <dbReference type="EMBL" id="KAE9389243.1"/>
    </source>
</evidence>
<reference evidence="1" key="1">
    <citation type="journal article" date="2019" name="Environ. Microbiol.">
        <title>Fungal ecological strategies reflected in gene transcription - a case study of two litter decomposers.</title>
        <authorList>
            <person name="Barbi F."/>
            <person name="Kohler A."/>
            <person name="Barry K."/>
            <person name="Baskaran P."/>
            <person name="Daum C."/>
            <person name="Fauchery L."/>
            <person name="Ihrmark K."/>
            <person name="Kuo A."/>
            <person name="LaButti K."/>
            <person name="Lipzen A."/>
            <person name="Morin E."/>
            <person name="Grigoriev I.V."/>
            <person name="Henrissat B."/>
            <person name="Lindahl B."/>
            <person name="Martin F."/>
        </authorList>
    </citation>
    <scope>NUCLEOTIDE SEQUENCE</scope>
    <source>
        <strain evidence="1">JB14</strain>
    </source>
</reference>